<dbReference type="Proteomes" id="UP000041254">
    <property type="component" value="Unassembled WGS sequence"/>
</dbReference>
<feature type="compositionally biased region" description="Basic and acidic residues" evidence="1">
    <location>
        <begin position="1342"/>
        <end position="1365"/>
    </location>
</feature>
<reference evidence="2 3" key="1">
    <citation type="submission" date="2014-11" db="EMBL/GenBank/DDBJ databases">
        <authorList>
            <person name="Zhu J."/>
            <person name="Qi W."/>
            <person name="Song R."/>
        </authorList>
    </citation>
    <scope>NUCLEOTIDE SEQUENCE [LARGE SCALE GENOMIC DNA]</scope>
</reference>
<feature type="compositionally biased region" description="Basic and acidic residues" evidence="1">
    <location>
        <begin position="326"/>
        <end position="346"/>
    </location>
</feature>
<feature type="compositionally biased region" description="Basic and acidic residues" evidence="1">
    <location>
        <begin position="739"/>
        <end position="752"/>
    </location>
</feature>
<sequence length="1478" mass="158503">MDTLTVFCSACGALSSGVEGTSSRCPANGGGDHEFTLATSGDRAFKDNYGDLPMREAPFSLEDIIIRTASPHVSPAGHALVPPEMHTQEQQQQTEDQQMPPFKSDSFAQTSPSRQLPDPFELEAPPPPPPAFPSVPTKKRVKRFADLSDERLLHTVAGADEEAEGAEDTPTMRSVLDKLRHLTVDQIVTRMQSLKGKRGSGVASPDVLVNVLRLISSSVEGHDAPAPAPARGPRAARKAAPAPSPAQPTARSGRGGGSQRPRGRKSGTGGRVRGDSDEPMLPVGLVDDVEVDKEEDKMPRQPAVETERRPQELPEDVVVCQTPSEASHRDPAGAREEPKEPKHDSEPPEPNQMDDLPDEPDELPPSPGDSQPPPRPDDPSPPPAEAAPAAPAPPPAPPAVDQATKEKSDQRREGGPAATEQLVDPPRDQPRQTDPEQRGGDLCNTGMAEKDESRQAKEDAAPMGDEGLPAGGSLADQTPNQQPSASTCNKTEEGRDVSPSDKAAANPPPARRDDGQGEEEEVGEVESPDEPTPAATKPPSPARGEEKGKSREESKATEEPPAAAATGASPPCRDDKKAKDGEQRGGESHTEAKQEEEQQQQDQQVARSPPAIPVAPAVCLNDEAMLDEDMTPAAAPAPPPAKPPSPLPAEPPREPTPPASPEKGPAAKPPQDTHTANRDKKEDKKGTEDGQKGPAASEEESPAGHGRAGSGDGSVRESEKDDGGRSEVQMSVDGGESTGRNDDRDGDKDKDKNKKKKRARGPSPPADLFDGYTPQLIFTSVRRREIKRRDPNVPPDQLHERVCKSWEAFQQLPQHEQQEFTSQLEACRLGNPHIPLAAFFSNQPVITPIEQREREQRGEGKGEPAAAAAAERPRAATKRGPSPSAAPPSDRAASAASAPDDQQDKPVKKRKYRSREVPPAPLPSLQLPGIASRRSPPGRDDESPQVGVGFLRAHLKPEGATVRYRPMVLDYSSNGGGMVRGSLSVEKYRGKRGAGSGGGAGKGAAASAAAAVALVRELSAWDWWMGKDKNTATAGAAVQYAYKTAPTAYTAWWDAKVIEANHANIHIRFRTAANAPAQTRWLTREQFLPCSVPVRDPPEGVFRITPPGVERDASDLYVGACVCVANEENTLELYDAVILDVFRDGGGRDNGPSVKLFYFVDNGIDDRLKASYVRHKLPYELHPSPLSPARDAPNQQAATPDESYDWTVPRPCDTPKNKEGPSINMTLIPYWIDCPASAHVWRHVDAAIVLPKGAQPAIPDLCGQPGESNNSKREEGGGADDVGRERDDSDSDESSSEEEEQLLESRLAKLPINLDTAADGEPSSPSSEESREKEKKHKKRKQTETKKDKDKAKGEGGGRDRDAHPSHKPPPKKRKKDQQDGGKKSSLSPRFAVSPPRAMVPVKELKPPPKRRHDEGQGEGASDEGGDSSSHADKGRLAAPSIGSSQGCEKAGAGSSEGNWVRRSSRMSQPPMERFFSR</sequence>
<feature type="compositionally biased region" description="Pro residues" evidence="1">
    <location>
        <begin position="124"/>
        <end position="133"/>
    </location>
</feature>
<feature type="region of interest" description="Disordered" evidence="1">
    <location>
        <begin position="851"/>
        <end position="945"/>
    </location>
</feature>
<feature type="compositionally biased region" description="Basic and acidic residues" evidence="1">
    <location>
        <begin position="294"/>
        <end position="312"/>
    </location>
</feature>
<dbReference type="EMBL" id="CDMY01000298">
    <property type="protein sequence ID" value="CEM00745.1"/>
    <property type="molecule type" value="Genomic_DNA"/>
</dbReference>
<evidence type="ECO:0000256" key="1">
    <source>
        <dbReference type="SAM" id="MobiDB-lite"/>
    </source>
</evidence>
<feature type="compositionally biased region" description="Basic and acidic residues" evidence="1">
    <location>
        <begin position="675"/>
        <end position="691"/>
    </location>
</feature>
<evidence type="ECO:0000313" key="3">
    <source>
        <dbReference type="Proteomes" id="UP000041254"/>
    </source>
</evidence>
<feature type="compositionally biased region" description="Basic and acidic residues" evidence="1">
    <location>
        <begin position="448"/>
        <end position="460"/>
    </location>
</feature>
<feature type="compositionally biased region" description="Low complexity" evidence="1">
    <location>
        <begin position="229"/>
        <end position="252"/>
    </location>
</feature>
<feature type="compositionally biased region" description="Low complexity" evidence="1">
    <location>
        <begin position="88"/>
        <end position="98"/>
    </location>
</feature>
<feature type="compositionally biased region" description="Pro residues" evidence="1">
    <location>
        <begin position="363"/>
        <end position="398"/>
    </location>
</feature>
<feature type="compositionally biased region" description="Acidic residues" evidence="1">
    <location>
        <begin position="1288"/>
        <end position="1302"/>
    </location>
</feature>
<organism evidence="2 3">
    <name type="scientific">Vitrella brassicaformis (strain CCMP3155)</name>
    <dbReference type="NCBI Taxonomy" id="1169540"/>
    <lineage>
        <taxon>Eukaryota</taxon>
        <taxon>Sar</taxon>
        <taxon>Alveolata</taxon>
        <taxon>Colpodellida</taxon>
        <taxon>Vitrellaceae</taxon>
        <taxon>Vitrella</taxon>
    </lineage>
</organism>
<feature type="compositionally biased region" description="Basic and acidic residues" evidence="1">
    <location>
        <begin position="543"/>
        <end position="558"/>
    </location>
</feature>
<feature type="compositionally biased region" description="Basic and acidic residues" evidence="1">
    <location>
        <begin position="403"/>
        <end position="414"/>
    </location>
</feature>
<feature type="compositionally biased region" description="Basic and acidic residues" evidence="1">
    <location>
        <begin position="572"/>
        <end position="596"/>
    </location>
</feature>
<feature type="compositionally biased region" description="Basic and acidic residues" evidence="1">
    <location>
        <begin position="1270"/>
        <end position="1287"/>
    </location>
</feature>
<name>A0A0G4ESA3_VITBC</name>
<proteinExistence type="predicted"/>
<feature type="region of interest" description="Disordered" evidence="1">
    <location>
        <begin position="1183"/>
        <end position="1220"/>
    </location>
</feature>
<feature type="compositionally biased region" description="Low complexity" evidence="1">
    <location>
        <begin position="559"/>
        <end position="571"/>
    </location>
</feature>
<dbReference type="VEuPathDB" id="CryptoDB:Vbra_12929"/>
<keyword evidence="3" id="KW-1185">Reference proteome</keyword>
<dbReference type="STRING" id="1169540.A0A0G4ESA3"/>
<dbReference type="InParanoid" id="A0A0G4ESA3"/>
<feature type="compositionally biased region" description="Acidic residues" evidence="1">
    <location>
        <begin position="516"/>
        <end position="529"/>
    </location>
</feature>
<dbReference type="OMA" id="CVANEEN"/>
<feature type="compositionally biased region" description="Basic and acidic residues" evidence="1">
    <location>
        <begin position="1403"/>
        <end position="1416"/>
    </location>
</feature>
<accession>A0A0G4ESA3</accession>
<gene>
    <name evidence="2" type="ORF">Vbra_12929</name>
</gene>
<feature type="compositionally biased region" description="Pro residues" evidence="1">
    <location>
        <begin position="635"/>
        <end position="660"/>
    </location>
</feature>
<feature type="compositionally biased region" description="Basic and acidic residues" evidence="1">
    <location>
        <begin position="714"/>
        <end position="725"/>
    </location>
</feature>
<feature type="region of interest" description="Disordered" evidence="1">
    <location>
        <begin position="220"/>
        <end position="774"/>
    </location>
</feature>
<feature type="compositionally biased region" description="Basic and acidic residues" evidence="1">
    <location>
        <begin position="425"/>
        <end position="439"/>
    </location>
</feature>
<feature type="compositionally biased region" description="Basic residues" evidence="1">
    <location>
        <begin position="1366"/>
        <end position="1376"/>
    </location>
</feature>
<protein>
    <submittedName>
        <fullName evidence="2">Uncharacterized protein</fullName>
    </submittedName>
</protein>
<feature type="compositionally biased region" description="Low complexity" evidence="1">
    <location>
        <begin position="881"/>
        <end position="900"/>
    </location>
</feature>
<feature type="compositionally biased region" description="Basic and acidic residues" evidence="1">
    <location>
        <begin position="490"/>
        <end position="499"/>
    </location>
</feature>
<feature type="compositionally biased region" description="Polar residues" evidence="1">
    <location>
        <begin position="475"/>
        <end position="489"/>
    </location>
</feature>
<evidence type="ECO:0000313" key="2">
    <source>
        <dbReference type="EMBL" id="CEM00745.1"/>
    </source>
</evidence>
<feature type="compositionally biased region" description="Basic and acidic residues" evidence="1">
    <location>
        <begin position="851"/>
        <end position="862"/>
    </location>
</feature>
<feature type="compositionally biased region" description="Low complexity" evidence="1">
    <location>
        <begin position="1317"/>
        <end position="1327"/>
    </location>
</feature>
<feature type="region of interest" description="Disordered" evidence="1">
    <location>
        <begin position="85"/>
        <end position="137"/>
    </location>
</feature>
<feature type="region of interest" description="Disordered" evidence="1">
    <location>
        <begin position="1256"/>
        <end position="1478"/>
    </location>
</feature>